<keyword evidence="6" id="KW-0175">Coiled coil</keyword>
<feature type="region of interest" description="Disordered" evidence="7">
    <location>
        <begin position="167"/>
        <end position="225"/>
    </location>
</feature>
<dbReference type="Pfam" id="PF18052">
    <property type="entry name" value="Rx_N"/>
    <property type="match status" value="1"/>
</dbReference>
<dbReference type="InterPro" id="IPR044974">
    <property type="entry name" value="Disease_R_plants"/>
</dbReference>
<feature type="domain" description="Disease resistance R13L4/SHOC-2-like LRR" evidence="9">
    <location>
        <begin position="843"/>
        <end position="1063"/>
    </location>
</feature>
<dbReference type="GO" id="GO:0098542">
    <property type="term" value="P:defense response to other organism"/>
    <property type="evidence" value="ECO:0007669"/>
    <property type="project" value="TreeGrafter"/>
</dbReference>
<dbReference type="InterPro" id="IPR055414">
    <property type="entry name" value="LRR_R13L4/SHOC2-like"/>
</dbReference>
<feature type="compositionally biased region" description="Polar residues" evidence="7">
    <location>
        <begin position="744"/>
        <end position="753"/>
    </location>
</feature>
<dbReference type="InterPro" id="IPR041118">
    <property type="entry name" value="Rx_N"/>
</dbReference>
<evidence type="ECO:0000259" key="8">
    <source>
        <dbReference type="Pfam" id="PF18052"/>
    </source>
</evidence>
<dbReference type="GO" id="GO:0000166">
    <property type="term" value="F:nucleotide binding"/>
    <property type="evidence" value="ECO:0007669"/>
    <property type="project" value="UniProtKB-KW"/>
</dbReference>
<dbReference type="Proteomes" id="UP000032180">
    <property type="component" value="Chromosome 11"/>
</dbReference>
<feature type="region of interest" description="Disordered" evidence="7">
    <location>
        <begin position="729"/>
        <end position="753"/>
    </location>
</feature>
<dbReference type="Pfam" id="PF23598">
    <property type="entry name" value="LRR_14"/>
    <property type="match status" value="1"/>
</dbReference>
<dbReference type="PANTHER" id="PTHR23155:SF1062">
    <property type="entry name" value="OS11G0579400 PROTEIN"/>
    <property type="match status" value="1"/>
</dbReference>
<protein>
    <submittedName>
        <fullName evidence="10">Uncharacterized protein</fullName>
    </submittedName>
</protein>
<feature type="compositionally biased region" description="Acidic residues" evidence="7">
    <location>
        <begin position="335"/>
        <end position="378"/>
    </location>
</feature>
<reference evidence="11" key="2">
    <citation type="submission" date="2013-12" db="EMBL/GenBank/DDBJ databases">
        <authorList>
            <person name="Yu Y."/>
            <person name="Lee S."/>
            <person name="de Baynast K."/>
            <person name="Wissotski M."/>
            <person name="Liu L."/>
            <person name="Talag J."/>
            <person name="Goicoechea J."/>
            <person name="Angelova A."/>
            <person name="Jetty R."/>
            <person name="Kudrna D."/>
            <person name="Golser W."/>
            <person name="Rivera L."/>
            <person name="Zhang J."/>
            <person name="Wing R."/>
        </authorList>
    </citation>
    <scope>NUCLEOTIDE SEQUENCE</scope>
</reference>
<dbReference type="Gramene" id="LPERR11G17650.1">
    <property type="protein sequence ID" value="LPERR11G17650.1"/>
    <property type="gene ID" value="LPERR11G17650"/>
</dbReference>
<feature type="compositionally biased region" description="Polar residues" evidence="7">
    <location>
        <begin position="321"/>
        <end position="330"/>
    </location>
</feature>
<feature type="compositionally biased region" description="Basic residues" evidence="7">
    <location>
        <begin position="1218"/>
        <end position="1229"/>
    </location>
</feature>
<dbReference type="Gene3D" id="1.10.10.10">
    <property type="entry name" value="Winged helix-like DNA-binding domain superfamily/Winged helix DNA-binding domain"/>
    <property type="match status" value="1"/>
</dbReference>
<keyword evidence="3" id="KW-0677">Repeat</keyword>
<name>A0A0D9XUQ2_9ORYZ</name>
<proteinExistence type="inferred from homology"/>
<evidence type="ECO:0000256" key="5">
    <source>
        <dbReference type="ARBA" id="ARBA00022821"/>
    </source>
</evidence>
<keyword evidence="4" id="KW-0547">Nucleotide-binding</keyword>
<feature type="domain" description="Disease resistance N-terminal" evidence="8">
    <location>
        <begin position="26"/>
        <end position="101"/>
    </location>
</feature>
<feature type="region of interest" description="Disordered" evidence="7">
    <location>
        <begin position="1218"/>
        <end position="1258"/>
    </location>
</feature>
<evidence type="ECO:0000256" key="6">
    <source>
        <dbReference type="ARBA" id="ARBA00023054"/>
    </source>
</evidence>
<evidence type="ECO:0000313" key="10">
    <source>
        <dbReference type="EnsemblPlants" id="LPERR11G17650.1"/>
    </source>
</evidence>
<feature type="compositionally biased region" description="Basic and acidic residues" evidence="7">
    <location>
        <begin position="1233"/>
        <end position="1245"/>
    </location>
</feature>
<comment type="similarity">
    <text evidence="1">Belongs to the disease resistance NB-LRR family.</text>
</comment>
<evidence type="ECO:0000256" key="7">
    <source>
        <dbReference type="SAM" id="MobiDB-lite"/>
    </source>
</evidence>
<evidence type="ECO:0000256" key="2">
    <source>
        <dbReference type="ARBA" id="ARBA00022614"/>
    </source>
</evidence>
<dbReference type="EnsemblPlants" id="LPERR11G17650.1">
    <property type="protein sequence ID" value="LPERR11G17650.1"/>
    <property type="gene ID" value="LPERR11G17650"/>
</dbReference>
<evidence type="ECO:0000256" key="1">
    <source>
        <dbReference type="ARBA" id="ARBA00008894"/>
    </source>
</evidence>
<dbReference type="Gene3D" id="1.20.5.4130">
    <property type="match status" value="1"/>
</dbReference>
<dbReference type="Gene3D" id="3.80.10.10">
    <property type="entry name" value="Ribonuclease Inhibitor"/>
    <property type="match status" value="1"/>
</dbReference>
<evidence type="ECO:0000256" key="4">
    <source>
        <dbReference type="ARBA" id="ARBA00022741"/>
    </source>
</evidence>
<reference evidence="10 11" key="1">
    <citation type="submission" date="2012-08" db="EMBL/GenBank/DDBJ databases">
        <title>Oryza genome evolution.</title>
        <authorList>
            <person name="Wing R.A."/>
        </authorList>
    </citation>
    <scope>NUCLEOTIDE SEQUENCE</scope>
</reference>
<accession>A0A0D9XUQ2</accession>
<dbReference type="InterPro" id="IPR038005">
    <property type="entry name" value="RX-like_CC"/>
</dbReference>
<dbReference type="SUPFAM" id="SSF52058">
    <property type="entry name" value="L domain-like"/>
    <property type="match status" value="1"/>
</dbReference>
<evidence type="ECO:0000313" key="11">
    <source>
        <dbReference type="Proteomes" id="UP000032180"/>
    </source>
</evidence>
<dbReference type="InterPro" id="IPR036388">
    <property type="entry name" value="WH-like_DNA-bd_sf"/>
</dbReference>
<dbReference type="HOGENOM" id="CLU_000837_7_3_1"/>
<reference evidence="10" key="3">
    <citation type="submission" date="2015-04" db="UniProtKB">
        <authorList>
            <consortium name="EnsemblPlants"/>
        </authorList>
    </citation>
    <scope>IDENTIFICATION</scope>
</reference>
<keyword evidence="11" id="KW-1185">Reference proteome</keyword>
<keyword evidence="5" id="KW-0611">Plant defense</keyword>
<evidence type="ECO:0000256" key="3">
    <source>
        <dbReference type="ARBA" id="ARBA00022737"/>
    </source>
</evidence>
<sequence length="1258" mass="143011">MPAVHPSGTIRVWFPHAMAELAAGAVSSLLGIIRSEALLLDNVQGDVQFIKEEMESINSFLAHLARTAPPDGEHDEQIRTWMKQVRELAHDCSSCIDFYIQRGNPAIHRARAGLVWRYFWWAPWFARKLIAQHKAAIQLSKLKDRARDVGERRLRYGVEIPTKKAEAVASAPLSHGSKKAAASTPPSHAEHAMAADARGDEEDEDGGHNHAAMANAVHDHDRRRALEPRTREDYCREKLNKWLKEPKPKVTVPSIAIEALCKEDATDVAQMVVSCVAADEAGFNPAVWINLPAVHSKFDMPLEPWEILCYILRELKLKSKTQPAKQGTDQHTQEEEGTDDSTEEYDEDNEEEEEEDSDEDDDDEEEEEEEYSDVEDGLQFEAWNEKDEVYDEIWAKITKTNVNDRIEEIKTKIDNKAKNTADEIERWVRIQYSTDIDLPVPFFICRWPTLPGVAASPNDSTDVVTYKKWARSAYLTLKSDEVKIVKKTANKLKDHIEEGKDHLTEEKYINILRRVFQAQEKDRSATTSTGSSILGEDQIKEIAHKAIQDKQLEKPMKFYAIEEAKKKIRDIREEIEDELVLEGIVGKIKEHLNKDKRALIILQDDKGFLSSWEKTRDALELLGCACAGVMAVIITKKSQAAKKFCCPPHEPIYYSLAGLYHDSLLQLTSQQAKGNNNPNSQIFRDILNKCDLDEFCMKMFAHALYAKPNRSNNELHKLHNALISQQSVGSNTTKVKVNPERSNDTTQQVPQQSLRHNAKKMFKFSYHDLPREYKSCLLYLAIFPEGHSIKRSNIEGRWVVEGLINEEDWPSALKRLLAGRVYSDPSRSSNGLSLRNEKTLPSSVLVPHKIEKMENMEALSNVRVPRYSNKLLDHIGKLWQLRKLGVVIDGHEGQLRNLLRVISDLNESLQSLSVTLVGIRNERTPSINEEILPVGSTIEKLVPLPDNNIYSRFEQHPKLLESLSISGVTHGVHLLPLLAKVSGNLAKLTLSRTWLNHKNLKDIAKLSNLCRFRLRHKAYTDDQIIFMENEFPKLKCLIIEGNNMFSIKFEAKATPNLEKIMLSSTSIEYIYVINRLPNLKELELNGVNSWLQLPWIASAHHLSKVTLHGTLLDLSELMKTIAKLTSLRSLMLLEKSCIGSSLNFKEGEFTKLNLLVVKCSDITGISFSEKAASKLNKIVWSFKKIESLSGISNLPQLKELELTGDLVPDQVIQETKAHKSKPLLTHRKSQGQPEEKRSAAEEKRSPFPWLPKINKHWR</sequence>
<dbReference type="SUPFAM" id="SSF52540">
    <property type="entry name" value="P-loop containing nucleoside triphosphate hydrolases"/>
    <property type="match status" value="1"/>
</dbReference>
<dbReference type="AlphaFoldDB" id="A0A0D9XUQ2"/>
<dbReference type="PANTHER" id="PTHR23155">
    <property type="entry name" value="DISEASE RESISTANCE PROTEIN RP"/>
    <property type="match status" value="1"/>
</dbReference>
<keyword evidence="2" id="KW-0433">Leucine-rich repeat</keyword>
<dbReference type="InterPro" id="IPR032675">
    <property type="entry name" value="LRR_dom_sf"/>
</dbReference>
<dbReference type="STRING" id="77586.A0A0D9XUQ2"/>
<organism evidence="10 11">
    <name type="scientific">Leersia perrieri</name>
    <dbReference type="NCBI Taxonomy" id="77586"/>
    <lineage>
        <taxon>Eukaryota</taxon>
        <taxon>Viridiplantae</taxon>
        <taxon>Streptophyta</taxon>
        <taxon>Embryophyta</taxon>
        <taxon>Tracheophyta</taxon>
        <taxon>Spermatophyta</taxon>
        <taxon>Magnoliopsida</taxon>
        <taxon>Liliopsida</taxon>
        <taxon>Poales</taxon>
        <taxon>Poaceae</taxon>
        <taxon>BOP clade</taxon>
        <taxon>Oryzoideae</taxon>
        <taxon>Oryzeae</taxon>
        <taxon>Oryzinae</taxon>
        <taxon>Leersia</taxon>
    </lineage>
</organism>
<dbReference type="InterPro" id="IPR027417">
    <property type="entry name" value="P-loop_NTPase"/>
</dbReference>
<evidence type="ECO:0000259" key="9">
    <source>
        <dbReference type="Pfam" id="PF23598"/>
    </source>
</evidence>
<dbReference type="CDD" id="cd14798">
    <property type="entry name" value="RX-CC_like"/>
    <property type="match status" value="1"/>
</dbReference>
<feature type="region of interest" description="Disordered" evidence="7">
    <location>
        <begin position="321"/>
        <end position="378"/>
    </location>
</feature>